<dbReference type="InterPro" id="IPR001199">
    <property type="entry name" value="Cyt_B5-like_heme/steroid-bd"/>
</dbReference>
<feature type="transmembrane region" description="Helical" evidence="13">
    <location>
        <begin position="467"/>
        <end position="487"/>
    </location>
</feature>
<reference evidence="15" key="1">
    <citation type="submission" date="2021-01" db="EMBL/GenBank/DDBJ databases">
        <authorList>
            <person name="Corre E."/>
            <person name="Pelletier E."/>
            <person name="Niang G."/>
            <person name="Scheremetjew M."/>
            <person name="Finn R."/>
            <person name="Kale V."/>
            <person name="Holt S."/>
            <person name="Cochrane G."/>
            <person name="Meng A."/>
            <person name="Brown T."/>
            <person name="Cohen L."/>
        </authorList>
    </citation>
    <scope>NUCLEOTIDE SEQUENCE</scope>
    <source>
        <strain evidence="15">GSO104</strain>
    </source>
</reference>
<dbReference type="CDD" id="cd03506">
    <property type="entry name" value="Delta6-FADS-like"/>
    <property type="match status" value="1"/>
</dbReference>
<dbReference type="InterPro" id="IPR005804">
    <property type="entry name" value="FA_desaturase_dom"/>
</dbReference>
<evidence type="ECO:0000259" key="14">
    <source>
        <dbReference type="PROSITE" id="PS50255"/>
    </source>
</evidence>
<accession>A0A7S4QZN1</accession>
<evidence type="ECO:0000256" key="10">
    <source>
        <dbReference type="ARBA" id="ARBA00023098"/>
    </source>
</evidence>
<evidence type="ECO:0000256" key="1">
    <source>
        <dbReference type="ARBA" id="ARBA00004141"/>
    </source>
</evidence>
<feature type="transmembrane region" description="Helical" evidence="13">
    <location>
        <begin position="540"/>
        <end position="557"/>
    </location>
</feature>
<comment type="pathway">
    <text evidence="2">Lipid metabolism.</text>
</comment>
<evidence type="ECO:0000256" key="5">
    <source>
        <dbReference type="ARBA" id="ARBA00022692"/>
    </source>
</evidence>
<dbReference type="SMART" id="SM01117">
    <property type="entry name" value="Cyt-b5"/>
    <property type="match status" value="1"/>
</dbReference>
<dbReference type="GO" id="GO:0016717">
    <property type="term" value="F:oxidoreductase activity, acting on paired donors, with oxidation of a pair of donors resulting in the reduction of molecular oxygen to two molecules of water"/>
    <property type="evidence" value="ECO:0007669"/>
    <property type="project" value="TreeGrafter"/>
</dbReference>
<evidence type="ECO:0000256" key="7">
    <source>
        <dbReference type="ARBA" id="ARBA00022989"/>
    </source>
</evidence>
<comment type="subcellular location">
    <subcellularLocation>
        <location evidence="1">Membrane</location>
        <topology evidence="1">Multi-pass membrane protein</topology>
    </subcellularLocation>
</comment>
<feature type="transmembrane region" description="Helical" evidence="13">
    <location>
        <begin position="282"/>
        <end position="299"/>
    </location>
</feature>
<dbReference type="InterPro" id="IPR012171">
    <property type="entry name" value="Fatty_acid_desaturase"/>
</dbReference>
<keyword evidence="4" id="KW-0349">Heme</keyword>
<proteinExistence type="inferred from homology"/>
<keyword evidence="5 13" id="KW-0812">Transmembrane</keyword>
<dbReference type="GO" id="GO:0016020">
    <property type="term" value="C:membrane"/>
    <property type="evidence" value="ECO:0007669"/>
    <property type="project" value="UniProtKB-SubCell"/>
</dbReference>
<feature type="compositionally biased region" description="Basic and acidic residues" evidence="12">
    <location>
        <begin position="734"/>
        <end position="748"/>
    </location>
</feature>
<dbReference type="PANTHER" id="PTHR19353:SF30">
    <property type="entry name" value="DELTA 8-(E)-SPHINGOLIPID DESATURASE"/>
    <property type="match status" value="1"/>
</dbReference>
<evidence type="ECO:0000256" key="4">
    <source>
        <dbReference type="ARBA" id="ARBA00022617"/>
    </source>
</evidence>
<evidence type="ECO:0000256" key="9">
    <source>
        <dbReference type="ARBA" id="ARBA00023004"/>
    </source>
</evidence>
<gene>
    <name evidence="15" type="ORF">DBRI00130_LOCUS10507</name>
</gene>
<evidence type="ECO:0000256" key="6">
    <source>
        <dbReference type="ARBA" id="ARBA00022723"/>
    </source>
</evidence>
<feature type="region of interest" description="Disordered" evidence="12">
    <location>
        <begin position="711"/>
        <end position="748"/>
    </location>
</feature>
<organism evidence="15">
    <name type="scientific">Ditylum brightwellii</name>
    <dbReference type="NCBI Taxonomy" id="49249"/>
    <lineage>
        <taxon>Eukaryota</taxon>
        <taxon>Sar</taxon>
        <taxon>Stramenopiles</taxon>
        <taxon>Ochrophyta</taxon>
        <taxon>Bacillariophyta</taxon>
        <taxon>Mediophyceae</taxon>
        <taxon>Lithodesmiophycidae</taxon>
        <taxon>Lithodesmiales</taxon>
        <taxon>Lithodesmiaceae</taxon>
        <taxon>Ditylum</taxon>
    </lineage>
</organism>
<keyword evidence="7 13" id="KW-1133">Transmembrane helix</keyword>
<sequence>MEFSMTSSLERMCGKAEKELKVSSLVKGKEADILYGTCGLICGILLCYLTVGKPGAAMQEIGTAFLAGGMSTLLGTTLTLVYVRQPCRSSRRTRTSPLVPVGTIMLGRISNAKSNWKEHSVRSFIEVAVWLHIMFGTYYATSSIATGALVSTMCSVFIVTCGEKWSESLAVVQQSILRSQSSSCFSSSCSMKNSCEKSCMSVDTIISFLSLFLAVSLGGANHFIAQRADYFMAIFVTMCSGMMFLSAAHFFFRVPKTRFVGITIENRVRNTHKNWLEHPIRSAIKTAVFLAFILLSYYYCNDILLSSSIGCVGGILTCLLSESLILISCKKKKKKSETQQAASTKKGASKLLWRGDIDWCEFTKHRSKADCWLCIAGNVYDVTKWLDRHPGGRQILLNYCGRDATDQFLAFHRQEDHRYLKLYQIGCVAPGTAPEPSKQTVAYRKLRGDLQREGLFDADIKFYIKELLIVLALLGGGIGVIASIGAVSHFTKVTIGAVLLGLGMHQAAFIGHDGLHRGITVKGAGKLFGIRDWGWKINKFLGVFCSSCIFGISSSMWTEEHSLHHSITRRPREDPQFIYLPIWLISLKELHKSVTERVGALASLEKYFMKILVPLQIYTFVPVAVLIGRTNLHIISACYAIKNFKVHDLLCQFLYWLWFVKVILAIPLLRHRVWFVFINHCVIGVLHIQLVLNHFAVECFTAEEEEGKTITRDGRGVMPWDHQQPHPTSTDPSKNGDDGGKISGDDGEAKSIGFVDLQIRTTRNIEDTWYNGWFQGGLQYQLEHHLFPMLPRHNLAVIQNRVRELCEQHGFEYKIGGVFETLALIQQDFQSNIAFFKTMLVPMDI</sequence>
<feature type="transmembrane region" description="Helical" evidence="13">
    <location>
        <begin position="33"/>
        <end position="51"/>
    </location>
</feature>
<evidence type="ECO:0000256" key="3">
    <source>
        <dbReference type="ARBA" id="ARBA00009295"/>
    </source>
</evidence>
<evidence type="ECO:0000256" key="8">
    <source>
        <dbReference type="ARBA" id="ARBA00023002"/>
    </source>
</evidence>
<dbReference type="GO" id="GO:0006629">
    <property type="term" value="P:lipid metabolic process"/>
    <property type="evidence" value="ECO:0007669"/>
    <property type="project" value="UniProtKB-KW"/>
</dbReference>
<keyword evidence="10" id="KW-0443">Lipid metabolism</keyword>
<dbReference type="SUPFAM" id="SSF55856">
    <property type="entry name" value="Cytochrome b5-like heme/steroid binding domain"/>
    <property type="match status" value="1"/>
</dbReference>
<evidence type="ECO:0000313" key="15">
    <source>
        <dbReference type="EMBL" id="CAE4598847.1"/>
    </source>
</evidence>
<protein>
    <recommendedName>
        <fullName evidence="14">Cytochrome b5 heme-binding domain-containing protein</fullName>
    </recommendedName>
</protein>
<evidence type="ECO:0000256" key="13">
    <source>
        <dbReference type="SAM" id="Phobius"/>
    </source>
</evidence>
<feature type="transmembrane region" description="Helical" evidence="13">
    <location>
        <begin position="200"/>
        <end position="224"/>
    </location>
</feature>
<keyword evidence="9" id="KW-0408">Iron</keyword>
<dbReference type="EMBL" id="HBNS01013032">
    <property type="protein sequence ID" value="CAE4598847.1"/>
    <property type="molecule type" value="Transcribed_RNA"/>
</dbReference>
<evidence type="ECO:0000256" key="11">
    <source>
        <dbReference type="ARBA" id="ARBA00023136"/>
    </source>
</evidence>
<dbReference type="GO" id="GO:0046872">
    <property type="term" value="F:metal ion binding"/>
    <property type="evidence" value="ECO:0007669"/>
    <property type="project" value="UniProtKB-KW"/>
</dbReference>
<feature type="transmembrane region" description="Helical" evidence="13">
    <location>
        <begin position="63"/>
        <end position="83"/>
    </location>
</feature>
<keyword evidence="6" id="KW-0479">Metal-binding</keyword>
<feature type="transmembrane region" description="Helical" evidence="13">
    <location>
        <begin position="493"/>
        <end position="512"/>
    </location>
</feature>
<dbReference type="PANTHER" id="PTHR19353">
    <property type="entry name" value="FATTY ACID DESATURASE 2"/>
    <property type="match status" value="1"/>
</dbReference>
<keyword evidence="8" id="KW-0560">Oxidoreductase</keyword>
<feature type="transmembrane region" description="Helical" evidence="13">
    <location>
        <begin position="230"/>
        <end position="252"/>
    </location>
</feature>
<comment type="similarity">
    <text evidence="3">Belongs to the fatty acid desaturase type 1 family.</text>
</comment>
<dbReference type="InterPro" id="IPR036400">
    <property type="entry name" value="Cyt_B5-like_heme/steroid_sf"/>
</dbReference>
<feature type="transmembrane region" description="Helical" evidence="13">
    <location>
        <begin position="607"/>
        <end position="628"/>
    </location>
</feature>
<evidence type="ECO:0000256" key="2">
    <source>
        <dbReference type="ARBA" id="ARBA00005189"/>
    </source>
</evidence>
<dbReference type="Pfam" id="PF00173">
    <property type="entry name" value="Cyt-b5"/>
    <property type="match status" value="1"/>
</dbReference>
<dbReference type="Gene3D" id="3.10.120.10">
    <property type="entry name" value="Cytochrome b5-like heme/steroid binding domain"/>
    <property type="match status" value="1"/>
</dbReference>
<name>A0A7S4QZN1_9STRA</name>
<dbReference type="Pfam" id="PF00487">
    <property type="entry name" value="FA_desaturase"/>
    <property type="match status" value="1"/>
</dbReference>
<feature type="transmembrane region" description="Helical" evidence="13">
    <location>
        <begin position="649"/>
        <end position="668"/>
    </location>
</feature>
<feature type="transmembrane region" description="Helical" evidence="13">
    <location>
        <begin position="305"/>
        <end position="327"/>
    </location>
</feature>
<dbReference type="AlphaFoldDB" id="A0A7S4QZN1"/>
<feature type="domain" description="Cytochrome b5 heme-binding" evidence="14">
    <location>
        <begin position="361"/>
        <end position="429"/>
    </location>
</feature>
<evidence type="ECO:0000256" key="12">
    <source>
        <dbReference type="SAM" id="MobiDB-lite"/>
    </source>
</evidence>
<dbReference type="PROSITE" id="PS50255">
    <property type="entry name" value="CYTOCHROME_B5_2"/>
    <property type="match status" value="1"/>
</dbReference>
<keyword evidence="11 13" id="KW-0472">Membrane</keyword>